<dbReference type="EMBL" id="JAFEKC020000011">
    <property type="protein sequence ID" value="KAK0512045.1"/>
    <property type="molecule type" value="Genomic_DNA"/>
</dbReference>
<proteinExistence type="predicted"/>
<name>A0AA39R1H6_9LECA</name>
<evidence type="ECO:0008006" key="5">
    <source>
        <dbReference type="Google" id="ProtNLM"/>
    </source>
</evidence>
<evidence type="ECO:0000256" key="1">
    <source>
        <dbReference type="ARBA" id="ARBA00022741"/>
    </source>
</evidence>
<dbReference type="SUPFAM" id="SSF53067">
    <property type="entry name" value="Actin-like ATPase domain"/>
    <property type="match status" value="2"/>
</dbReference>
<dbReference type="CDD" id="cd10170">
    <property type="entry name" value="ASKHA_NBD_HSP70"/>
    <property type="match status" value="1"/>
</dbReference>
<evidence type="ECO:0000256" key="2">
    <source>
        <dbReference type="ARBA" id="ARBA00022840"/>
    </source>
</evidence>
<dbReference type="GO" id="GO:0005524">
    <property type="term" value="F:ATP binding"/>
    <property type="evidence" value="ECO:0007669"/>
    <property type="project" value="UniProtKB-KW"/>
</dbReference>
<keyword evidence="2" id="KW-0067">ATP-binding</keyword>
<dbReference type="GO" id="GO:0140662">
    <property type="term" value="F:ATP-dependent protein folding chaperone"/>
    <property type="evidence" value="ECO:0007669"/>
    <property type="project" value="InterPro"/>
</dbReference>
<organism evidence="3 4">
    <name type="scientific">Cladonia borealis</name>
    <dbReference type="NCBI Taxonomy" id="184061"/>
    <lineage>
        <taxon>Eukaryota</taxon>
        <taxon>Fungi</taxon>
        <taxon>Dikarya</taxon>
        <taxon>Ascomycota</taxon>
        <taxon>Pezizomycotina</taxon>
        <taxon>Lecanoromycetes</taxon>
        <taxon>OSLEUM clade</taxon>
        <taxon>Lecanoromycetidae</taxon>
        <taxon>Lecanorales</taxon>
        <taxon>Lecanorineae</taxon>
        <taxon>Cladoniaceae</taxon>
        <taxon>Cladonia</taxon>
    </lineage>
</organism>
<sequence>MGAKSSEIVVGIDFGTTYSGVSWAINGGKKTIRLINNWPDPSALNASKDKVPSAISYVNGKPQKWGYTVGLSDESFKWIKILLEEHHAYVTTVKPVKDSNTLLRKVDKTAQAVVADYLRLLWGYTLDDIRKFHPDFQEIFALRVVLTVPAVWSHAAKDRTSQAARLAGLPEDITLVTEPEAAALATLKEKADEQTLKVGDAFVVCDAGGGTVDLISYEVEDLNPLKLRECAIGSGALCGSVFLDLGFQKYIEILIGANEYNSIKEASRKKMMREFEYGIKRTFTGKNDQPYSVDLRGVKDDPANNIIDDTITIKMSALRTVFDHVYCQIEKLVDDQIADVSDKGLSVKAILEVSCTRRNPIVAGQWSVVFNLTGSNSMGYGVRISPVYDSSKHINQDCYYDEVEGVDKACNQMRWLLKRGDTVEEGRTLQMEYYKNVQVGMRDALWRDGKRDFCMRLFYNDEPTPPTRKTLGVKLLCELSYEASCADLYIEESFKSPVTKEKYRHATFQVSIIPRSADLEFVVKYRDEELARVQADYAENLRDTEV</sequence>
<keyword evidence="1" id="KW-0547">Nucleotide-binding</keyword>
<dbReference type="PRINTS" id="PR00301">
    <property type="entry name" value="HEATSHOCK70"/>
</dbReference>
<evidence type="ECO:0000313" key="4">
    <source>
        <dbReference type="Proteomes" id="UP001166286"/>
    </source>
</evidence>
<accession>A0AA39R1H6</accession>
<dbReference type="InterPro" id="IPR043129">
    <property type="entry name" value="ATPase_NBD"/>
</dbReference>
<keyword evidence="4" id="KW-1185">Reference proteome</keyword>
<dbReference type="PANTHER" id="PTHR14187">
    <property type="entry name" value="ALPHA KINASE/ELONGATION FACTOR 2 KINASE"/>
    <property type="match status" value="1"/>
</dbReference>
<protein>
    <recommendedName>
        <fullName evidence="5">Actin-like ATPase domain-containing protein</fullName>
    </recommendedName>
</protein>
<dbReference type="InterPro" id="IPR013126">
    <property type="entry name" value="Hsp_70_fam"/>
</dbReference>
<dbReference type="Proteomes" id="UP001166286">
    <property type="component" value="Unassembled WGS sequence"/>
</dbReference>
<reference evidence="3" key="1">
    <citation type="submission" date="2023-03" db="EMBL/GenBank/DDBJ databases">
        <title>Complete genome of Cladonia borealis.</title>
        <authorList>
            <person name="Park H."/>
        </authorList>
    </citation>
    <scope>NUCLEOTIDE SEQUENCE</scope>
    <source>
        <strain evidence="3">ANT050790</strain>
    </source>
</reference>
<dbReference type="PANTHER" id="PTHR14187:SF5">
    <property type="entry name" value="HEAT SHOCK 70 KDA PROTEIN 12A"/>
    <property type="match status" value="1"/>
</dbReference>
<dbReference type="Gene3D" id="3.30.420.40">
    <property type="match status" value="1"/>
</dbReference>
<dbReference type="Pfam" id="PF00012">
    <property type="entry name" value="HSP70"/>
    <property type="match status" value="1"/>
</dbReference>
<dbReference type="AlphaFoldDB" id="A0AA39R1H6"/>
<gene>
    <name evidence="3" type="ORF">JMJ35_005173</name>
</gene>
<evidence type="ECO:0000313" key="3">
    <source>
        <dbReference type="EMBL" id="KAK0512045.1"/>
    </source>
</evidence>
<comment type="caution">
    <text evidence="3">The sequence shown here is derived from an EMBL/GenBank/DDBJ whole genome shotgun (WGS) entry which is preliminary data.</text>
</comment>